<keyword evidence="2" id="KW-1185">Reference proteome</keyword>
<gene>
    <name evidence="1" type="ORF">LX73_0408</name>
</gene>
<protein>
    <recommendedName>
        <fullName evidence="3">DUF4837 domain-containing protein</fullName>
    </recommendedName>
</protein>
<comment type="caution">
    <text evidence="1">The sequence shown here is derived from an EMBL/GenBank/DDBJ whole genome shotgun (WGS) entry which is preliminary data.</text>
</comment>
<evidence type="ECO:0008006" key="3">
    <source>
        <dbReference type="Google" id="ProtNLM"/>
    </source>
</evidence>
<name>A0A5D3YQ55_9BACT</name>
<dbReference type="Proteomes" id="UP000324595">
    <property type="component" value="Unassembled WGS sequence"/>
</dbReference>
<dbReference type="PROSITE" id="PS51257">
    <property type="entry name" value="PROKAR_LIPOPROTEIN"/>
    <property type="match status" value="1"/>
</dbReference>
<dbReference type="EMBL" id="VNHY01000001">
    <property type="protein sequence ID" value="TYP95113.1"/>
    <property type="molecule type" value="Genomic_DNA"/>
</dbReference>
<dbReference type="Pfam" id="PF16125">
    <property type="entry name" value="DUF4837"/>
    <property type="match status" value="1"/>
</dbReference>
<reference evidence="1 2" key="1">
    <citation type="submission" date="2019-07" db="EMBL/GenBank/DDBJ databases">
        <title>Genomic Encyclopedia of Archaeal and Bacterial Type Strains, Phase II (KMG-II): from individual species to whole genera.</title>
        <authorList>
            <person name="Goeker M."/>
        </authorList>
    </citation>
    <scope>NUCLEOTIDE SEQUENCE [LARGE SCALE GENOMIC DNA]</scope>
    <source>
        <strain evidence="1 2">DSM 21935</strain>
    </source>
</reference>
<dbReference type="AlphaFoldDB" id="A0A5D3YQ55"/>
<dbReference type="RefSeq" id="WP_148897793.1">
    <property type="nucleotide sequence ID" value="NZ_VNHY01000001.1"/>
</dbReference>
<organism evidence="1 2">
    <name type="scientific">Fodinibius salinus</name>
    <dbReference type="NCBI Taxonomy" id="860790"/>
    <lineage>
        <taxon>Bacteria</taxon>
        <taxon>Pseudomonadati</taxon>
        <taxon>Balneolota</taxon>
        <taxon>Balneolia</taxon>
        <taxon>Balneolales</taxon>
        <taxon>Balneolaceae</taxon>
        <taxon>Fodinibius</taxon>
    </lineage>
</organism>
<evidence type="ECO:0000313" key="2">
    <source>
        <dbReference type="Proteomes" id="UP000324595"/>
    </source>
</evidence>
<evidence type="ECO:0000313" key="1">
    <source>
        <dbReference type="EMBL" id="TYP95113.1"/>
    </source>
</evidence>
<proteinExistence type="predicted"/>
<sequence length="370" mass="43663">MKLSIKVFIVLLSALWIGCEGDYRQKATGSFGQVIVVMDSSQFQSQTAEALRQTYGEWTQTIPGKPPRFDLTFRDFNTNDQLEQLKRYRNLIIAAPITDSTNTADFMRALLSEDVEQQVRSGESFAFPIKDQWYRDQWVMLLSATSDSALAKQIHNSQQTLTENLVQKELQRWKAEIYDQGEKIALEDSVWDNHGWKIRIQHDWVKHLDTTYTHKGEENNFLTIRRKLPNNDRWFWAWWKKVDNINQVDNDWINAKRDSLMKKWIRGSRDSSYVTTEYRREVNTKSFTLNDDIAYETLGTWRMTNDAMGGPFANLTIFDDESGRLFMLEFGQFAPKYNKRRFVRQFRAMLRTFESDSTWKSPNQDSMQEQ</sequence>
<accession>A0A5D3YQ55</accession>
<dbReference type="OrthoDB" id="1115230at2"/>
<dbReference type="InterPro" id="IPR032286">
    <property type="entry name" value="DUF4837"/>
</dbReference>